<feature type="region of interest" description="Disordered" evidence="1">
    <location>
        <begin position="106"/>
        <end position="126"/>
    </location>
</feature>
<dbReference type="EMBL" id="AFNH02000558">
    <property type="protein sequence ID" value="EZG66874.1"/>
    <property type="molecule type" value="Genomic_DNA"/>
</dbReference>
<evidence type="ECO:0000313" key="3">
    <source>
        <dbReference type="Proteomes" id="UP000019763"/>
    </source>
</evidence>
<comment type="caution">
    <text evidence="2">The sequence shown here is derived from an EMBL/GenBank/DDBJ whole genome shotgun (WGS) entry which is preliminary data.</text>
</comment>
<dbReference type="AlphaFoldDB" id="A0A023B715"/>
<sequence>MRWEAEAPRSGNAPPILNFEVRTHPTPPDTYQESVWGIPLEGLDLDSSTARATPLFPTKQHPQPIGASIWTGILDDPIYAPGASGFAPHAALGRDQSAAVYRELSPTTNIHREQSAGPTVRRGAGRRSLDIHASHLKGGCEERLDASPYREHSAANSSFATDYVSSGRLAAVSPPPRLAASPPMQPKRVETGGSGLRRFFHKKTTEDKLNQLARENGKQRLTLPVLLPASTTRLQTRIFVSALVCAQTPPRPRLVAITLLCGADSPPWR</sequence>
<reference evidence="2" key="1">
    <citation type="submission" date="2013-12" db="EMBL/GenBank/DDBJ databases">
        <authorList>
            <person name="Omoto C.K."/>
            <person name="Sibley D."/>
            <person name="Venepally P."/>
            <person name="Hadjithomas M."/>
            <person name="Karamycheva S."/>
            <person name="Brunk B."/>
            <person name="Roos D."/>
            <person name="Caler E."/>
            <person name="Lorenzi H."/>
        </authorList>
    </citation>
    <scope>NUCLEOTIDE SEQUENCE</scope>
</reference>
<organism evidence="2 3">
    <name type="scientific">Gregarina niphandrodes</name>
    <name type="common">Septate eugregarine</name>
    <dbReference type="NCBI Taxonomy" id="110365"/>
    <lineage>
        <taxon>Eukaryota</taxon>
        <taxon>Sar</taxon>
        <taxon>Alveolata</taxon>
        <taxon>Apicomplexa</taxon>
        <taxon>Conoidasida</taxon>
        <taxon>Gregarinasina</taxon>
        <taxon>Eugregarinorida</taxon>
        <taxon>Gregarinidae</taxon>
        <taxon>Gregarina</taxon>
    </lineage>
</organism>
<dbReference type="VEuPathDB" id="CryptoDB:GNI_074630"/>
<protein>
    <submittedName>
        <fullName evidence="2">Uncharacterized protein</fullName>
    </submittedName>
</protein>
<keyword evidence="3" id="KW-1185">Reference proteome</keyword>
<gene>
    <name evidence="2" type="ORF">GNI_074630</name>
</gene>
<dbReference type="RefSeq" id="XP_011130452.1">
    <property type="nucleotide sequence ID" value="XM_011132150.1"/>
</dbReference>
<evidence type="ECO:0000313" key="2">
    <source>
        <dbReference type="EMBL" id="EZG66874.1"/>
    </source>
</evidence>
<accession>A0A023B715</accession>
<evidence type="ECO:0000256" key="1">
    <source>
        <dbReference type="SAM" id="MobiDB-lite"/>
    </source>
</evidence>
<dbReference type="GeneID" id="22912737"/>
<dbReference type="Proteomes" id="UP000019763">
    <property type="component" value="Unassembled WGS sequence"/>
</dbReference>
<proteinExistence type="predicted"/>
<name>A0A023B715_GRENI</name>